<comment type="caution">
    <text evidence="15">The sequence shown here is derived from an EMBL/GenBank/DDBJ whole genome shotgun (WGS) entry which is preliminary data.</text>
</comment>
<sequence length="881" mass="99903">MDLVLLLLMLLVSQPVSGKHKLKCQLNLEHQDGKKSWSYYKPGDHIISVVTTATQLSRTKLPFNRAPSSQSHSSLSTDKSRILGFIFAIQVVNKNLQFLLNLTLGYNIHDKNMNAIATSEALLDMLSTGEANVPNYSCGRKDNLLALHDGAARDISIQMSTLGGPYKVPQVSDKIVSEALSEKNQFPFFYRIFPKLGFHYPAIVQMLLHFRWTLIGLFASDTENGEHFMKTLSPVLFRNGICVVISQLFSMIKPTASLRNAIAKWRQVNVFVNFMEYDFLLDRILPFHIELKRLPGPIVGKVWITTFLGTYKLKQSKYLRYIHSIWTFAFQEKKRPKDYYFQPDIFMEDEFEDHSFLCSISKHVFSVKGRRRCTQKAPLESKQKRNSIWIRSYHHLYSVIKTLAKVLKAAYSSRSRRGKKEGEEKLATPRLQPWQFHPFLEKNEFCNLSWRKLYLDHSGDVTADLNIMMLVVLSKKNVIKEHLGSFARQSLTINQDALSQLNLLNVVGYFLFFFAKALGPISSGPSLVMVTIDQGEQESLPLSKCVDNCRPGFFKQAREGKPICCYDCVPCPEGTISTQKDTEKCTKCPDDQYPTENRVQCIPKVITFLSYEEDLGIILISFALLFFLTTGLTLIIFLKYLETPMVKANNRDLSYILLVSLMLCFLSPFFFIGQPRKATCLLRQTVFSIVFSVAVSSVLAKTITVVLAFLATKPGNRVRRWLGKGLANSIILFCSAGQIIICSIWLGVSPPYPDSNFHTQPGVIILQCKEGSVTMFYIVLGYMGFLAAICFTVAFLARNLPGAFNETKLITFSMLVFCSVWFSFLPTYLSTKGKSMVAVQVFSILTSSVGLLCCIFFPKCYIIILRPDLNTKEHLMIKVGN</sequence>
<dbReference type="CDD" id="cd15283">
    <property type="entry name" value="7tmC_V2R_pheromone"/>
    <property type="match status" value="1"/>
</dbReference>
<evidence type="ECO:0000256" key="13">
    <source>
        <dbReference type="SAM" id="SignalP"/>
    </source>
</evidence>
<feature type="transmembrane region" description="Helical" evidence="12">
    <location>
        <begin position="809"/>
        <end position="829"/>
    </location>
</feature>
<evidence type="ECO:0000256" key="3">
    <source>
        <dbReference type="ARBA" id="ARBA00022475"/>
    </source>
</evidence>
<dbReference type="InterPro" id="IPR000337">
    <property type="entry name" value="GPCR_3"/>
</dbReference>
<dbReference type="SUPFAM" id="SSF53822">
    <property type="entry name" value="Periplasmic binding protein-like I"/>
    <property type="match status" value="1"/>
</dbReference>
<dbReference type="InterPro" id="IPR011500">
    <property type="entry name" value="GPCR_3_9-Cys_dom"/>
</dbReference>
<evidence type="ECO:0000256" key="7">
    <source>
        <dbReference type="ARBA" id="ARBA00023040"/>
    </source>
</evidence>
<keyword evidence="11" id="KW-0807">Transducer</keyword>
<dbReference type="InterPro" id="IPR000068">
    <property type="entry name" value="GPCR_3_Ca_sens_rcpt-rel"/>
</dbReference>
<dbReference type="InterPro" id="IPR028082">
    <property type="entry name" value="Peripla_BP_I"/>
</dbReference>
<dbReference type="InterPro" id="IPR017979">
    <property type="entry name" value="GPCR_3_CS"/>
</dbReference>
<dbReference type="Proteomes" id="UP001474421">
    <property type="component" value="Unassembled WGS sequence"/>
</dbReference>
<evidence type="ECO:0000313" key="15">
    <source>
        <dbReference type="EMBL" id="KAK9405335.1"/>
    </source>
</evidence>
<dbReference type="InterPro" id="IPR038550">
    <property type="entry name" value="GPCR_3_9-Cys_sf"/>
</dbReference>
<evidence type="ECO:0000256" key="10">
    <source>
        <dbReference type="ARBA" id="ARBA00023180"/>
    </source>
</evidence>
<keyword evidence="7" id="KW-0297">G-protein coupled receptor</keyword>
<keyword evidence="10" id="KW-0325">Glycoprotein</keyword>
<evidence type="ECO:0000256" key="9">
    <source>
        <dbReference type="ARBA" id="ARBA00023170"/>
    </source>
</evidence>
<accession>A0AAW1BT38</accession>
<dbReference type="InterPro" id="IPR009030">
    <property type="entry name" value="Growth_fac_rcpt_cys_sf"/>
</dbReference>
<keyword evidence="4 12" id="KW-0812">Transmembrane</keyword>
<dbReference type="PROSITE" id="PS50259">
    <property type="entry name" value="G_PROTEIN_RECEP_F3_4"/>
    <property type="match status" value="1"/>
</dbReference>
<evidence type="ECO:0000256" key="6">
    <source>
        <dbReference type="ARBA" id="ARBA00022989"/>
    </source>
</evidence>
<feature type="transmembrane region" description="Helical" evidence="12">
    <location>
        <begin position="615"/>
        <end position="641"/>
    </location>
</feature>
<evidence type="ECO:0000313" key="16">
    <source>
        <dbReference type="Proteomes" id="UP001474421"/>
    </source>
</evidence>
<dbReference type="PRINTS" id="PR01535">
    <property type="entry name" value="VOMERONASL2R"/>
</dbReference>
<feature type="transmembrane region" description="Helical" evidence="12">
    <location>
        <begin position="653"/>
        <end position="673"/>
    </location>
</feature>
<keyword evidence="6 12" id="KW-1133">Transmembrane helix</keyword>
<feature type="signal peptide" evidence="13">
    <location>
        <begin position="1"/>
        <end position="18"/>
    </location>
</feature>
<evidence type="ECO:0000256" key="1">
    <source>
        <dbReference type="ARBA" id="ARBA00004651"/>
    </source>
</evidence>
<evidence type="ECO:0000256" key="4">
    <source>
        <dbReference type="ARBA" id="ARBA00022692"/>
    </source>
</evidence>
<dbReference type="PANTHER" id="PTHR24061:SF599">
    <property type="entry name" value="G-PROTEIN COUPLED RECEPTORS FAMILY 3 PROFILE DOMAIN-CONTAINING PROTEIN"/>
    <property type="match status" value="1"/>
</dbReference>
<name>A0AAW1BT38_CROAD</name>
<dbReference type="SUPFAM" id="SSF57184">
    <property type="entry name" value="Growth factor receptor domain"/>
    <property type="match status" value="1"/>
</dbReference>
<feature type="domain" description="G-protein coupled receptors family 3 profile" evidence="14">
    <location>
        <begin position="615"/>
        <end position="879"/>
    </location>
</feature>
<dbReference type="Pfam" id="PF07562">
    <property type="entry name" value="NCD3G"/>
    <property type="match status" value="1"/>
</dbReference>
<dbReference type="InterPro" id="IPR001828">
    <property type="entry name" value="ANF_lig-bd_rcpt"/>
</dbReference>
<evidence type="ECO:0000256" key="2">
    <source>
        <dbReference type="ARBA" id="ARBA00007242"/>
    </source>
</evidence>
<dbReference type="PROSITE" id="PS00981">
    <property type="entry name" value="G_PROTEIN_RECEP_F3_3"/>
    <property type="match status" value="1"/>
</dbReference>
<keyword evidence="5 13" id="KW-0732">Signal</keyword>
<dbReference type="GO" id="GO:0004930">
    <property type="term" value="F:G protein-coupled receptor activity"/>
    <property type="evidence" value="ECO:0007669"/>
    <property type="project" value="UniProtKB-KW"/>
</dbReference>
<dbReference type="EMBL" id="JAOTOJ010000002">
    <property type="protein sequence ID" value="KAK9405335.1"/>
    <property type="molecule type" value="Genomic_DNA"/>
</dbReference>
<keyword evidence="8 12" id="KW-0472">Membrane</keyword>
<dbReference type="PANTHER" id="PTHR24061">
    <property type="entry name" value="CALCIUM-SENSING RECEPTOR-RELATED"/>
    <property type="match status" value="1"/>
</dbReference>
<dbReference type="Gene3D" id="2.10.50.30">
    <property type="entry name" value="GPCR, family 3, nine cysteines domain"/>
    <property type="match status" value="1"/>
</dbReference>
<dbReference type="Pfam" id="PF00003">
    <property type="entry name" value="7tm_3"/>
    <property type="match status" value="1"/>
</dbReference>
<comment type="subcellular location">
    <subcellularLocation>
        <location evidence="1">Cell membrane</location>
        <topology evidence="1">Multi-pass membrane protein</topology>
    </subcellularLocation>
</comment>
<feature type="transmembrane region" description="Helical" evidence="12">
    <location>
        <begin position="835"/>
        <end position="857"/>
    </location>
</feature>
<proteinExistence type="inferred from homology"/>
<feature type="transmembrane region" description="Helical" evidence="12">
    <location>
        <begin position="730"/>
        <end position="748"/>
    </location>
</feature>
<keyword evidence="3" id="KW-1003">Cell membrane</keyword>
<dbReference type="GO" id="GO:0005886">
    <property type="term" value="C:plasma membrane"/>
    <property type="evidence" value="ECO:0007669"/>
    <property type="project" value="UniProtKB-SubCell"/>
</dbReference>
<feature type="transmembrane region" description="Helical" evidence="12">
    <location>
        <begin position="775"/>
        <end position="797"/>
    </location>
</feature>
<protein>
    <submittedName>
        <fullName evidence="15">Type-2 vomeronasal receptor</fullName>
    </submittedName>
</protein>
<dbReference type="AlphaFoldDB" id="A0AAW1BT38"/>
<keyword evidence="9 15" id="KW-0675">Receptor</keyword>
<dbReference type="Gene3D" id="3.40.50.2300">
    <property type="match status" value="2"/>
</dbReference>
<feature type="transmembrane region" description="Helical" evidence="12">
    <location>
        <begin position="685"/>
        <end position="710"/>
    </location>
</feature>
<evidence type="ECO:0000256" key="11">
    <source>
        <dbReference type="ARBA" id="ARBA00023224"/>
    </source>
</evidence>
<organism evidence="15 16">
    <name type="scientific">Crotalus adamanteus</name>
    <name type="common">Eastern diamondback rattlesnake</name>
    <dbReference type="NCBI Taxonomy" id="8729"/>
    <lineage>
        <taxon>Eukaryota</taxon>
        <taxon>Metazoa</taxon>
        <taxon>Chordata</taxon>
        <taxon>Craniata</taxon>
        <taxon>Vertebrata</taxon>
        <taxon>Euteleostomi</taxon>
        <taxon>Lepidosauria</taxon>
        <taxon>Squamata</taxon>
        <taxon>Bifurcata</taxon>
        <taxon>Unidentata</taxon>
        <taxon>Episquamata</taxon>
        <taxon>Toxicofera</taxon>
        <taxon>Serpentes</taxon>
        <taxon>Colubroidea</taxon>
        <taxon>Viperidae</taxon>
        <taxon>Crotalinae</taxon>
        <taxon>Crotalus</taxon>
    </lineage>
</organism>
<feature type="chain" id="PRO_5043766083" evidence="13">
    <location>
        <begin position="19"/>
        <end position="881"/>
    </location>
</feature>
<dbReference type="Pfam" id="PF01094">
    <property type="entry name" value="ANF_receptor"/>
    <property type="match status" value="1"/>
</dbReference>
<gene>
    <name evidence="15" type="ORF">NXF25_004109</name>
</gene>
<reference evidence="15 16" key="1">
    <citation type="journal article" date="2024" name="Proc. Natl. Acad. Sci. U.S.A.">
        <title>The genetic regulatory architecture and epigenomic basis for age-related changes in rattlesnake venom.</title>
        <authorList>
            <person name="Hogan M.P."/>
            <person name="Holding M.L."/>
            <person name="Nystrom G.S."/>
            <person name="Colston T.J."/>
            <person name="Bartlett D.A."/>
            <person name="Mason A.J."/>
            <person name="Ellsworth S.A."/>
            <person name="Rautsaw R.M."/>
            <person name="Lawrence K.C."/>
            <person name="Strickland J.L."/>
            <person name="He B."/>
            <person name="Fraser P."/>
            <person name="Margres M.J."/>
            <person name="Gilbert D.M."/>
            <person name="Gibbs H.L."/>
            <person name="Parkinson C.L."/>
            <person name="Rokyta D.R."/>
        </authorList>
    </citation>
    <scope>NUCLEOTIDE SEQUENCE [LARGE SCALE GENOMIC DNA]</scope>
    <source>
        <strain evidence="15">DRR0105</strain>
    </source>
</reference>
<evidence type="ECO:0000256" key="5">
    <source>
        <dbReference type="ARBA" id="ARBA00022729"/>
    </source>
</evidence>
<evidence type="ECO:0000256" key="12">
    <source>
        <dbReference type="SAM" id="Phobius"/>
    </source>
</evidence>
<dbReference type="PRINTS" id="PR00248">
    <property type="entry name" value="GPCRMGR"/>
</dbReference>
<dbReference type="InterPro" id="IPR017978">
    <property type="entry name" value="GPCR_3_C"/>
</dbReference>
<evidence type="ECO:0000256" key="8">
    <source>
        <dbReference type="ARBA" id="ARBA00023136"/>
    </source>
</evidence>
<dbReference type="InterPro" id="IPR004073">
    <property type="entry name" value="GPCR_3_vmron_rcpt_2"/>
</dbReference>
<keyword evidence="16" id="KW-1185">Reference proteome</keyword>
<comment type="similarity">
    <text evidence="2">Belongs to the G-protein coupled receptor 3 family.</text>
</comment>
<evidence type="ECO:0000259" key="14">
    <source>
        <dbReference type="PROSITE" id="PS50259"/>
    </source>
</evidence>
<dbReference type="FunFam" id="2.10.50.30:FF:000002">
    <property type="entry name" value="Vomeronasal 2 receptor, h1"/>
    <property type="match status" value="1"/>
</dbReference>